<keyword evidence="1" id="KW-0805">Transcription regulation</keyword>
<dbReference type="Gene3D" id="1.10.10.10">
    <property type="entry name" value="Winged helix-like DNA-binding domain superfamily/Winged helix DNA-binding domain"/>
    <property type="match status" value="1"/>
</dbReference>
<dbReference type="RefSeq" id="WP_169609649.1">
    <property type="nucleotide sequence ID" value="NZ_CP051682.1"/>
</dbReference>
<dbReference type="Proteomes" id="UP000503278">
    <property type="component" value="Chromosome"/>
</dbReference>
<dbReference type="PANTHER" id="PTHR42756">
    <property type="entry name" value="TRANSCRIPTIONAL REGULATOR, MARR"/>
    <property type="match status" value="1"/>
</dbReference>
<sequence length="147" mass="17294">MTVATKAELCVELGKAMNEMRHRLRQHVQVKMREHNINLTFEMMEVLSCLWKKNGINQQEIAYMSLKDKSSMTYLIDNLVKRNLVTRVEDESDRRNKLIYLTEDAQNLKDTLFPWVTEMYTHAASNLQEEDIINCTQVINAMVEKLK</sequence>
<keyword evidence="6" id="KW-1185">Reference proteome</keyword>
<dbReference type="SUPFAM" id="SSF46785">
    <property type="entry name" value="Winged helix' DNA-binding domain"/>
    <property type="match status" value="1"/>
</dbReference>
<evidence type="ECO:0000256" key="1">
    <source>
        <dbReference type="ARBA" id="ARBA00023015"/>
    </source>
</evidence>
<proteinExistence type="predicted"/>
<evidence type="ECO:0000259" key="4">
    <source>
        <dbReference type="PROSITE" id="PS50995"/>
    </source>
</evidence>
<dbReference type="GO" id="GO:0003677">
    <property type="term" value="F:DNA binding"/>
    <property type="evidence" value="ECO:0007669"/>
    <property type="project" value="UniProtKB-KW"/>
</dbReference>
<dbReference type="AlphaFoldDB" id="A0A7L5E576"/>
<dbReference type="InterPro" id="IPR036390">
    <property type="entry name" value="WH_DNA-bd_sf"/>
</dbReference>
<protein>
    <submittedName>
        <fullName evidence="5">MarR family transcriptional regulator</fullName>
    </submittedName>
</protein>
<keyword evidence="2" id="KW-0238">DNA-binding</keyword>
<keyword evidence="3" id="KW-0804">Transcription</keyword>
<dbReference type="GO" id="GO:0003700">
    <property type="term" value="F:DNA-binding transcription factor activity"/>
    <property type="evidence" value="ECO:0007669"/>
    <property type="project" value="InterPro"/>
</dbReference>
<organism evidence="5 6">
    <name type="scientific">Mucilaginibacter robiniae</name>
    <dbReference type="NCBI Taxonomy" id="2728022"/>
    <lineage>
        <taxon>Bacteria</taxon>
        <taxon>Pseudomonadati</taxon>
        <taxon>Bacteroidota</taxon>
        <taxon>Sphingobacteriia</taxon>
        <taxon>Sphingobacteriales</taxon>
        <taxon>Sphingobacteriaceae</taxon>
        <taxon>Mucilaginibacter</taxon>
    </lineage>
</organism>
<dbReference type="PANTHER" id="PTHR42756:SF1">
    <property type="entry name" value="TRANSCRIPTIONAL REPRESSOR OF EMRAB OPERON"/>
    <property type="match status" value="1"/>
</dbReference>
<dbReference type="Pfam" id="PF01047">
    <property type="entry name" value="MarR"/>
    <property type="match status" value="1"/>
</dbReference>
<dbReference type="PROSITE" id="PS50995">
    <property type="entry name" value="HTH_MARR_2"/>
    <property type="match status" value="1"/>
</dbReference>
<reference evidence="5 6" key="1">
    <citation type="submission" date="2020-04" db="EMBL/GenBank/DDBJ databases">
        <title>Genome sequencing of novel species.</title>
        <authorList>
            <person name="Heo J."/>
            <person name="Kim S.-J."/>
            <person name="Kim J.-S."/>
            <person name="Hong S.-B."/>
            <person name="Kwon S.-W."/>
        </authorList>
    </citation>
    <scope>NUCLEOTIDE SEQUENCE [LARGE SCALE GENOMIC DNA]</scope>
    <source>
        <strain evidence="5 6">F39-2</strain>
    </source>
</reference>
<evidence type="ECO:0000256" key="2">
    <source>
        <dbReference type="ARBA" id="ARBA00023125"/>
    </source>
</evidence>
<evidence type="ECO:0000313" key="6">
    <source>
        <dbReference type="Proteomes" id="UP000503278"/>
    </source>
</evidence>
<dbReference type="InterPro" id="IPR036388">
    <property type="entry name" value="WH-like_DNA-bd_sf"/>
</dbReference>
<evidence type="ECO:0000256" key="3">
    <source>
        <dbReference type="ARBA" id="ARBA00023163"/>
    </source>
</evidence>
<dbReference type="InterPro" id="IPR000835">
    <property type="entry name" value="HTH_MarR-typ"/>
</dbReference>
<evidence type="ECO:0000313" key="5">
    <source>
        <dbReference type="EMBL" id="QJD97459.1"/>
    </source>
</evidence>
<feature type="domain" description="HTH marR-type" evidence="4">
    <location>
        <begin position="6"/>
        <end position="147"/>
    </location>
</feature>
<name>A0A7L5E576_9SPHI</name>
<dbReference type="EMBL" id="CP051682">
    <property type="protein sequence ID" value="QJD97459.1"/>
    <property type="molecule type" value="Genomic_DNA"/>
</dbReference>
<dbReference type="SMART" id="SM00347">
    <property type="entry name" value="HTH_MARR"/>
    <property type="match status" value="1"/>
</dbReference>
<gene>
    <name evidence="5" type="ORF">HH214_17055</name>
</gene>
<dbReference type="KEGG" id="mrob:HH214_17055"/>
<accession>A0A7L5E576</accession>